<gene>
    <name evidence="3" type="ORF">VVR66_14145</name>
</gene>
<organism evidence="3 4">
    <name type="scientific">Kocuria carniphila</name>
    <dbReference type="NCBI Taxonomy" id="262208"/>
    <lineage>
        <taxon>Bacteria</taxon>
        <taxon>Bacillati</taxon>
        <taxon>Actinomycetota</taxon>
        <taxon>Actinomycetes</taxon>
        <taxon>Micrococcales</taxon>
        <taxon>Micrococcaceae</taxon>
        <taxon>Kocuria</taxon>
    </lineage>
</organism>
<dbReference type="RefSeq" id="WP_368629930.1">
    <property type="nucleotide sequence ID" value="NZ_JAYWLU010000017.1"/>
</dbReference>
<feature type="region of interest" description="Disordered" evidence="1">
    <location>
        <begin position="272"/>
        <end position="297"/>
    </location>
</feature>
<evidence type="ECO:0000313" key="4">
    <source>
        <dbReference type="Proteomes" id="UP001558481"/>
    </source>
</evidence>
<keyword evidence="4" id="KW-1185">Reference proteome</keyword>
<feature type="domain" description="DNA primase/polymerase bifunctional N-terminal" evidence="2">
    <location>
        <begin position="25"/>
        <end position="189"/>
    </location>
</feature>
<reference evidence="3 4" key="1">
    <citation type="journal article" date="2024" name="Fungal Genet. Biol.">
        <title>The porcine skin microbiome exhibits broad fungal antagonism.</title>
        <authorList>
            <person name="De La Cruz K.F."/>
            <person name="Townsend E.C."/>
            <person name="Alex Cheong J.Z."/>
            <person name="Salamzade R."/>
            <person name="Liu A."/>
            <person name="Sandstrom S."/>
            <person name="Davila E."/>
            <person name="Huang L."/>
            <person name="Xu K.H."/>
            <person name="Wu S.Y."/>
            <person name="Meudt J.J."/>
            <person name="Shanmuganayagam D."/>
            <person name="Gibson A.L.F."/>
            <person name="Kalan L.R."/>
        </authorList>
    </citation>
    <scope>NUCLEOTIDE SEQUENCE [LARGE SCALE GENOMIC DNA]</scope>
    <source>
        <strain evidence="3 4">LK2625</strain>
    </source>
</reference>
<dbReference type="SMART" id="SM00943">
    <property type="entry name" value="Prim-Pol"/>
    <property type="match status" value="1"/>
</dbReference>
<evidence type="ECO:0000313" key="3">
    <source>
        <dbReference type="EMBL" id="MEX3595856.1"/>
    </source>
</evidence>
<dbReference type="InterPro" id="IPR015330">
    <property type="entry name" value="DNA_primase/pol_bifunc_N"/>
</dbReference>
<dbReference type="Proteomes" id="UP001558481">
    <property type="component" value="Unassembled WGS sequence"/>
</dbReference>
<evidence type="ECO:0000256" key="1">
    <source>
        <dbReference type="SAM" id="MobiDB-lite"/>
    </source>
</evidence>
<proteinExistence type="predicted"/>
<sequence length="297" mass="32048">MSVSTATPSLLPLEQVAGLPLGHAARVYAEAGVPIFPCIGGTKRPGTENAFADATTDLDQIDWWWSRHPHSNIGLRTGHGVDVLDIDVHSAGDGFGPLRQLLQIGLGNTWSHAVRSPSGGLHLYYPSDPDRPQRTWSRRSAHLDFRGTGGYIMAPPSQIRVGGHTRTYQPVGPTYPGRPVDAERIRDLLAPPTPTRPPGPVFTGAMEEDGQRIADWLARQEGSNTNELLFWSACRLVEHGATESETVTALIGAASQLGLGDREIHDTITRAHQHTAPDPDLTGSRTSVRHASLRGLG</sequence>
<dbReference type="CDD" id="cd04859">
    <property type="entry name" value="Prim_Pol"/>
    <property type="match status" value="1"/>
</dbReference>
<protein>
    <submittedName>
        <fullName evidence="3">Bifunctional DNA primase/polymerase</fullName>
    </submittedName>
</protein>
<dbReference type="EMBL" id="JAYWLU010000017">
    <property type="protein sequence ID" value="MEX3595856.1"/>
    <property type="molecule type" value="Genomic_DNA"/>
</dbReference>
<feature type="compositionally biased region" description="Basic residues" evidence="1">
    <location>
        <begin position="287"/>
        <end position="297"/>
    </location>
</feature>
<comment type="caution">
    <text evidence="3">The sequence shown here is derived from an EMBL/GenBank/DDBJ whole genome shotgun (WGS) entry which is preliminary data.</text>
</comment>
<dbReference type="Pfam" id="PF09250">
    <property type="entry name" value="Prim-Pol"/>
    <property type="match status" value="1"/>
</dbReference>
<evidence type="ECO:0000259" key="2">
    <source>
        <dbReference type="SMART" id="SM00943"/>
    </source>
</evidence>
<accession>A0ABV3V551</accession>
<name>A0ABV3V551_9MICC</name>
<dbReference type="SUPFAM" id="SSF56747">
    <property type="entry name" value="Prim-pol domain"/>
    <property type="match status" value="1"/>
</dbReference>